<dbReference type="AlphaFoldDB" id="A0A9D1M3Z1"/>
<evidence type="ECO:0000313" key="2">
    <source>
        <dbReference type="Proteomes" id="UP000824107"/>
    </source>
</evidence>
<reference evidence="1" key="1">
    <citation type="submission" date="2020-10" db="EMBL/GenBank/DDBJ databases">
        <authorList>
            <person name="Gilroy R."/>
        </authorList>
    </citation>
    <scope>NUCLEOTIDE SEQUENCE</scope>
    <source>
        <strain evidence="1">ChiW3-316</strain>
    </source>
</reference>
<evidence type="ECO:0000313" key="1">
    <source>
        <dbReference type="EMBL" id="HIU53126.1"/>
    </source>
</evidence>
<reference evidence="1" key="2">
    <citation type="journal article" date="2021" name="PeerJ">
        <title>Extensive microbial diversity within the chicken gut microbiome revealed by metagenomics and culture.</title>
        <authorList>
            <person name="Gilroy R."/>
            <person name="Ravi A."/>
            <person name="Getino M."/>
            <person name="Pursley I."/>
            <person name="Horton D.L."/>
            <person name="Alikhan N.F."/>
            <person name="Baker D."/>
            <person name="Gharbi K."/>
            <person name="Hall N."/>
            <person name="Watson M."/>
            <person name="Adriaenssens E.M."/>
            <person name="Foster-Nyarko E."/>
            <person name="Jarju S."/>
            <person name="Secka A."/>
            <person name="Antonio M."/>
            <person name="Oren A."/>
            <person name="Chaudhuri R.R."/>
            <person name="La Ragione R."/>
            <person name="Hildebrand F."/>
            <person name="Pallen M.J."/>
        </authorList>
    </citation>
    <scope>NUCLEOTIDE SEQUENCE</scope>
    <source>
        <strain evidence="1">ChiW3-316</strain>
    </source>
</reference>
<sequence length="100" mass="11481">MNAKEFLGGLLEENKPQVVSFQNGAYVQVINLEAEEVAEYIRGLTKYQRLLLRTRISRHQMAAGYEASHLEGIGKQDIQRRILLSEFWKMLVKVAAPCFK</sequence>
<proteinExistence type="predicted"/>
<name>A0A9D1M3Z1_9PROT</name>
<organism evidence="1 2">
    <name type="scientific">Candidatus Scatocola faecipullorum</name>
    <dbReference type="NCBI Taxonomy" id="2840917"/>
    <lineage>
        <taxon>Bacteria</taxon>
        <taxon>Pseudomonadati</taxon>
        <taxon>Pseudomonadota</taxon>
        <taxon>Alphaproteobacteria</taxon>
        <taxon>Rhodospirillales</taxon>
        <taxon>Rhodospirillaceae</taxon>
        <taxon>Rhodospirillaceae incertae sedis</taxon>
        <taxon>Candidatus Scatocola</taxon>
    </lineage>
</organism>
<gene>
    <name evidence="1" type="ORF">IAD20_03490</name>
</gene>
<accession>A0A9D1M3Z1</accession>
<dbReference type="EMBL" id="DVNC01000026">
    <property type="protein sequence ID" value="HIU53126.1"/>
    <property type="molecule type" value="Genomic_DNA"/>
</dbReference>
<protein>
    <submittedName>
        <fullName evidence="1">Uncharacterized protein</fullName>
    </submittedName>
</protein>
<dbReference type="Proteomes" id="UP000824107">
    <property type="component" value="Unassembled WGS sequence"/>
</dbReference>
<comment type="caution">
    <text evidence="1">The sequence shown here is derived from an EMBL/GenBank/DDBJ whole genome shotgun (WGS) entry which is preliminary data.</text>
</comment>